<gene>
    <name evidence="4" type="ORF">EV698_0869</name>
</gene>
<evidence type="ECO:0000256" key="1">
    <source>
        <dbReference type="ARBA" id="ARBA00022729"/>
    </source>
</evidence>
<dbReference type="Proteomes" id="UP000292298">
    <property type="component" value="Unassembled WGS sequence"/>
</dbReference>
<organism evidence="4 5">
    <name type="scientific">Spiribacter vilamensis</name>
    <dbReference type="NCBI Taxonomy" id="531306"/>
    <lineage>
        <taxon>Bacteria</taxon>
        <taxon>Pseudomonadati</taxon>
        <taxon>Pseudomonadota</taxon>
        <taxon>Gammaproteobacteria</taxon>
        <taxon>Chromatiales</taxon>
        <taxon>Ectothiorhodospiraceae</taxon>
        <taxon>Spiribacter</taxon>
    </lineage>
</organism>
<evidence type="ECO:0000259" key="3">
    <source>
        <dbReference type="Pfam" id="PF13505"/>
    </source>
</evidence>
<reference evidence="4 5" key="1">
    <citation type="submission" date="2019-02" db="EMBL/GenBank/DDBJ databases">
        <title>Genomic Encyclopedia of Type Strains, Phase IV (KMG-IV): sequencing the most valuable type-strain genomes for metagenomic binning, comparative biology and taxonomic classification.</title>
        <authorList>
            <person name="Goeker M."/>
        </authorList>
    </citation>
    <scope>NUCLEOTIDE SEQUENCE [LARGE SCALE GENOMIC DNA]</scope>
    <source>
        <strain evidence="4 5">DSM 21056</strain>
    </source>
</reference>
<feature type="signal peptide" evidence="2">
    <location>
        <begin position="1"/>
        <end position="22"/>
    </location>
</feature>
<protein>
    <submittedName>
        <fullName evidence="4">Opacity protein-like surface antigen</fullName>
    </submittedName>
</protein>
<sequence>MHINKTLPLVMALAGSVSPALAQEKIGEGYMGFSVGAMDVDVDGTSGATPTIAIAHFGNNLTDYLGFEFRIGTGITDEDTRGYGTTGDVDLNSLYGAYGVGRIPLAEGFSLYGLAGFTHGEVEFLNAGGIAEERESDTSYGIGARVSPTDRFSVFIEYAQYLDGTSYDVSGGSIGGIYQY</sequence>
<name>A0A4V2GJ23_9GAMM</name>
<dbReference type="RefSeq" id="WP_165385717.1">
    <property type="nucleotide sequence ID" value="NZ_SHLI01000001.1"/>
</dbReference>
<dbReference type="InterPro" id="IPR011250">
    <property type="entry name" value="OMP/PagP_B-barrel"/>
</dbReference>
<keyword evidence="5" id="KW-1185">Reference proteome</keyword>
<dbReference type="SUPFAM" id="SSF56925">
    <property type="entry name" value="OMPA-like"/>
    <property type="match status" value="1"/>
</dbReference>
<evidence type="ECO:0000313" key="5">
    <source>
        <dbReference type="Proteomes" id="UP000292298"/>
    </source>
</evidence>
<dbReference type="AlphaFoldDB" id="A0A4V2GJ23"/>
<dbReference type="EMBL" id="SHLI01000001">
    <property type="protein sequence ID" value="RZU98615.1"/>
    <property type="molecule type" value="Genomic_DNA"/>
</dbReference>
<dbReference type="Pfam" id="PF13505">
    <property type="entry name" value="OMP_b-brl"/>
    <property type="match status" value="1"/>
</dbReference>
<evidence type="ECO:0000256" key="2">
    <source>
        <dbReference type="SAM" id="SignalP"/>
    </source>
</evidence>
<dbReference type="InterPro" id="IPR027385">
    <property type="entry name" value="Beta-barrel_OMP"/>
</dbReference>
<feature type="chain" id="PRO_5020224713" evidence="2">
    <location>
        <begin position="23"/>
        <end position="180"/>
    </location>
</feature>
<keyword evidence="1 2" id="KW-0732">Signal</keyword>
<dbReference type="Gene3D" id="2.40.160.20">
    <property type="match status" value="1"/>
</dbReference>
<accession>A0A4V2GJ23</accession>
<evidence type="ECO:0000313" key="4">
    <source>
        <dbReference type="EMBL" id="RZU98615.1"/>
    </source>
</evidence>
<feature type="domain" description="Outer membrane protein beta-barrel" evidence="3">
    <location>
        <begin position="10"/>
        <end position="163"/>
    </location>
</feature>
<comment type="caution">
    <text evidence="4">The sequence shown here is derived from an EMBL/GenBank/DDBJ whole genome shotgun (WGS) entry which is preliminary data.</text>
</comment>
<proteinExistence type="predicted"/>